<evidence type="ECO:0000313" key="2">
    <source>
        <dbReference type="Proteomes" id="UP000261905"/>
    </source>
</evidence>
<dbReference type="InterPro" id="IPR013078">
    <property type="entry name" value="His_Pase_superF_clade-1"/>
</dbReference>
<reference evidence="1 2" key="1">
    <citation type="submission" date="2018-08" db="EMBL/GenBank/DDBJ databases">
        <title>Paenibacillus sp. M4BSY-1, whole genome shotgun sequence.</title>
        <authorList>
            <person name="Tuo L."/>
        </authorList>
    </citation>
    <scope>NUCLEOTIDE SEQUENCE [LARGE SCALE GENOMIC DNA]</scope>
    <source>
        <strain evidence="1 2">M4BSY-1</strain>
    </source>
</reference>
<dbReference type="Proteomes" id="UP000261905">
    <property type="component" value="Unassembled WGS sequence"/>
</dbReference>
<dbReference type="Pfam" id="PF00300">
    <property type="entry name" value="His_Phos_1"/>
    <property type="match status" value="1"/>
</dbReference>
<dbReference type="SUPFAM" id="SSF53254">
    <property type="entry name" value="Phosphoglycerate mutase-like"/>
    <property type="match status" value="1"/>
</dbReference>
<protein>
    <submittedName>
        <fullName evidence="1">Histidine phosphatase family protein</fullName>
    </submittedName>
</protein>
<keyword evidence="2" id="KW-1185">Reference proteome</keyword>
<proteinExistence type="predicted"/>
<dbReference type="AlphaFoldDB" id="A0A371PIZ9"/>
<dbReference type="CDD" id="cd07067">
    <property type="entry name" value="HP_PGM_like"/>
    <property type="match status" value="1"/>
</dbReference>
<dbReference type="EMBL" id="QUBQ01000001">
    <property type="protein sequence ID" value="REK76196.1"/>
    <property type="molecule type" value="Genomic_DNA"/>
</dbReference>
<sequence length="172" mass="19349">MEITRGLTEKGLADVKEVTELLKDEGIEVYVSSPYRRAIITIEAMASSTGHIVTTLEELKEQVFSNSETRMPDDELVPLLIKLYDDFNFAGPGGESNKDCQTRAINSMNKIISSNKGKKIAVGTHGAIMTLILGYYHKQYNLDFLLKLSKPDIYKMVFNGNILVEVERIWES</sequence>
<gene>
    <name evidence="1" type="ORF">DX130_03820</name>
</gene>
<dbReference type="OrthoDB" id="2185101at2"/>
<evidence type="ECO:0000313" key="1">
    <source>
        <dbReference type="EMBL" id="REK76196.1"/>
    </source>
</evidence>
<name>A0A371PIZ9_9BACL</name>
<comment type="caution">
    <text evidence="1">The sequence shown here is derived from an EMBL/GenBank/DDBJ whole genome shotgun (WGS) entry which is preliminary data.</text>
</comment>
<organism evidence="1 2">
    <name type="scientific">Paenibacillus paeoniae</name>
    <dbReference type="NCBI Taxonomy" id="2292705"/>
    <lineage>
        <taxon>Bacteria</taxon>
        <taxon>Bacillati</taxon>
        <taxon>Bacillota</taxon>
        <taxon>Bacilli</taxon>
        <taxon>Bacillales</taxon>
        <taxon>Paenibacillaceae</taxon>
        <taxon>Paenibacillus</taxon>
    </lineage>
</organism>
<accession>A0A371PIZ9</accession>
<dbReference type="InterPro" id="IPR029033">
    <property type="entry name" value="His_PPase_superfam"/>
</dbReference>
<dbReference type="Gene3D" id="3.40.50.1240">
    <property type="entry name" value="Phosphoglycerate mutase-like"/>
    <property type="match status" value="1"/>
</dbReference>